<feature type="transmembrane region" description="Helical" evidence="1">
    <location>
        <begin position="5"/>
        <end position="23"/>
    </location>
</feature>
<dbReference type="Proteomes" id="UP000294641">
    <property type="component" value="Unassembled WGS sequence"/>
</dbReference>
<evidence type="ECO:0000313" key="3">
    <source>
        <dbReference type="EMBL" id="TDR36023.1"/>
    </source>
</evidence>
<evidence type="ECO:0000313" key="2">
    <source>
        <dbReference type="EMBL" id="STX09459.1"/>
    </source>
</evidence>
<reference evidence="2 4" key="1">
    <citation type="submission" date="2018-06" db="EMBL/GenBank/DDBJ databases">
        <authorList>
            <consortium name="Pathogen Informatics"/>
            <person name="Doyle S."/>
        </authorList>
    </citation>
    <scope>NUCLEOTIDE SEQUENCE [LARGE SCALE GENOMIC DNA]</scope>
    <source>
        <strain evidence="2 4">NCTC10597</strain>
    </source>
</reference>
<dbReference type="AlphaFoldDB" id="A0A8B4Q9Q7"/>
<evidence type="ECO:0000313" key="5">
    <source>
        <dbReference type="Proteomes" id="UP000294641"/>
    </source>
</evidence>
<dbReference type="RefSeq" id="WP_166636120.1">
    <property type="nucleotide sequence ID" value="NZ_BJUE01000021.1"/>
</dbReference>
<protein>
    <submittedName>
        <fullName evidence="2">Uncharacterized protein</fullName>
    </submittedName>
</protein>
<keyword evidence="5" id="KW-1185">Reference proteome</keyword>
<evidence type="ECO:0000313" key="4">
    <source>
        <dbReference type="Proteomes" id="UP000254330"/>
    </source>
</evidence>
<keyword evidence="1" id="KW-1133">Transmembrane helix</keyword>
<proteinExistence type="predicted"/>
<keyword evidence="1" id="KW-0472">Membrane</keyword>
<dbReference type="Proteomes" id="UP000254330">
    <property type="component" value="Unassembled WGS sequence"/>
</dbReference>
<feature type="transmembrane region" description="Helical" evidence="1">
    <location>
        <begin position="29"/>
        <end position="46"/>
    </location>
</feature>
<gene>
    <name evidence="3" type="ORF">DFR61_12722</name>
    <name evidence="2" type="ORF">NCTC10597_01134</name>
</gene>
<evidence type="ECO:0000256" key="1">
    <source>
        <dbReference type="SAM" id="Phobius"/>
    </source>
</evidence>
<dbReference type="EMBL" id="UGNP01000001">
    <property type="protein sequence ID" value="STX09459.1"/>
    <property type="molecule type" value="Genomic_DNA"/>
</dbReference>
<reference evidence="3 5" key="2">
    <citation type="submission" date="2019-03" db="EMBL/GenBank/DDBJ databases">
        <title>Genomic Encyclopedia of Type Strains, Phase IV (KMG-IV): sequencing the most valuable type-strain genomes for metagenomic binning, comparative biology and taxonomic classification.</title>
        <authorList>
            <person name="Goeker M."/>
        </authorList>
    </citation>
    <scope>NUCLEOTIDE SEQUENCE [LARGE SCALE GENOMIC DNA]</scope>
    <source>
        <strain evidence="3 5">DSM 20580</strain>
    </source>
</reference>
<name>A0A8B4Q9Q7_9BACL</name>
<organism evidence="2 4">
    <name type="scientific">Kurthia zopfii</name>
    <dbReference type="NCBI Taxonomy" id="1650"/>
    <lineage>
        <taxon>Bacteria</taxon>
        <taxon>Bacillati</taxon>
        <taxon>Bacillota</taxon>
        <taxon>Bacilli</taxon>
        <taxon>Bacillales</taxon>
        <taxon>Caryophanaceae</taxon>
        <taxon>Kurthia</taxon>
    </lineage>
</organism>
<keyword evidence="1" id="KW-0812">Transmembrane</keyword>
<dbReference type="EMBL" id="SNZG01000027">
    <property type="protein sequence ID" value="TDR36023.1"/>
    <property type="molecule type" value="Genomic_DNA"/>
</dbReference>
<comment type="caution">
    <text evidence="2">The sequence shown here is derived from an EMBL/GenBank/DDBJ whole genome shotgun (WGS) entry which is preliminary data.</text>
</comment>
<accession>A0A8B4Q9Q7</accession>
<sequence length="51" mass="5660">MKKQLIIAGLFFVVALILIFTFIEAGKLQSLLLAVTVLIAILIGNYKKKQL</sequence>